<accession>A0A098VVD1</accession>
<name>A0A098VVD1_9MICR</name>
<organism evidence="1 2">
    <name type="scientific">Mitosporidium daphniae</name>
    <dbReference type="NCBI Taxonomy" id="1485682"/>
    <lineage>
        <taxon>Eukaryota</taxon>
        <taxon>Fungi</taxon>
        <taxon>Fungi incertae sedis</taxon>
        <taxon>Microsporidia</taxon>
        <taxon>Mitosporidium</taxon>
    </lineage>
</organism>
<dbReference type="HOGENOM" id="CLU_2688333_0_0_1"/>
<dbReference type="EMBL" id="JMKJ01000012">
    <property type="protein sequence ID" value="KGG53098.1"/>
    <property type="molecule type" value="Genomic_DNA"/>
</dbReference>
<dbReference type="RefSeq" id="XP_013239534.1">
    <property type="nucleotide sequence ID" value="XM_013384080.1"/>
</dbReference>
<keyword evidence="2" id="KW-1185">Reference proteome</keyword>
<protein>
    <submittedName>
        <fullName evidence="1">Uncharacterized protein</fullName>
    </submittedName>
</protein>
<reference evidence="1 2" key="1">
    <citation type="submission" date="2014-04" db="EMBL/GenBank/DDBJ databases">
        <title>A new species of microsporidia sheds light on the evolution of extreme parasitism.</title>
        <authorList>
            <person name="Haag K.L."/>
            <person name="James T.Y."/>
            <person name="Larsson R."/>
            <person name="Schaer T.M."/>
            <person name="Refardt D."/>
            <person name="Pombert J.-F."/>
            <person name="Ebert D."/>
        </authorList>
    </citation>
    <scope>NUCLEOTIDE SEQUENCE [LARGE SCALE GENOMIC DNA]</scope>
    <source>
        <strain evidence="1 2">UGP3</strain>
        <tissue evidence="1">Spores</tissue>
    </source>
</reference>
<proteinExistence type="predicted"/>
<dbReference type="GeneID" id="25258022"/>
<sequence length="74" mass="8300">MLSKLDCNRSKEAGALGLDSSVLEMLKNIEKISEACKKHKQKTLYSRKARSALKSYRIAVDMLASGFSQYKTQT</sequence>
<dbReference type="AlphaFoldDB" id="A0A098VVD1"/>
<evidence type="ECO:0000313" key="2">
    <source>
        <dbReference type="Proteomes" id="UP000029725"/>
    </source>
</evidence>
<dbReference type="Proteomes" id="UP000029725">
    <property type="component" value="Unassembled WGS sequence"/>
</dbReference>
<comment type="caution">
    <text evidence="1">The sequence shown here is derived from an EMBL/GenBank/DDBJ whole genome shotgun (WGS) entry which is preliminary data.</text>
</comment>
<dbReference type="VEuPathDB" id="MicrosporidiaDB:DI09_110p80"/>
<gene>
    <name evidence="1" type="ORF">DI09_110p80</name>
</gene>
<evidence type="ECO:0000313" key="1">
    <source>
        <dbReference type="EMBL" id="KGG53098.1"/>
    </source>
</evidence>